<keyword evidence="2" id="KW-0812">Transmembrane</keyword>
<keyword evidence="2" id="KW-1133">Transmembrane helix</keyword>
<accession>A0AAE1MHV3</accession>
<feature type="compositionally biased region" description="Basic and acidic residues" evidence="1">
    <location>
        <begin position="163"/>
        <end position="176"/>
    </location>
</feature>
<evidence type="ECO:0000313" key="4">
    <source>
        <dbReference type="Proteomes" id="UP001293593"/>
    </source>
</evidence>
<feature type="transmembrane region" description="Helical" evidence="2">
    <location>
        <begin position="38"/>
        <end position="58"/>
    </location>
</feature>
<feature type="compositionally biased region" description="Basic and acidic residues" evidence="1">
    <location>
        <begin position="265"/>
        <end position="274"/>
    </location>
</feature>
<keyword evidence="2" id="KW-0472">Membrane</keyword>
<dbReference type="AlphaFoldDB" id="A0AAE1MHV3"/>
<name>A0AAE1MHV3_9FABA</name>
<comment type="caution">
    <text evidence="3">The sequence shown here is derived from an EMBL/GenBank/DDBJ whole genome shotgun (WGS) entry which is preliminary data.</text>
</comment>
<proteinExistence type="predicted"/>
<feature type="compositionally biased region" description="Polar residues" evidence="1">
    <location>
        <begin position="151"/>
        <end position="162"/>
    </location>
</feature>
<evidence type="ECO:0000256" key="2">
    <source>
        <dbReference type="SAM" id="Phobius"/>
    </source>
</evidence>
<feature type="compositionally biased region" description="Basic and acidic residues" evidence="1">
    <location>
        <begin position="295"/>
        <end position="331"/>
    </location>
</feature>
<keyword evidence="4" id="KW-1185">Reference proteome</keyword>
<dbReference type="Proteomes" id="UP001293593">
    <property type="component" value="Unassembled WGS sequence"/>
</dbReference>
<feature type="compositionally biased region" description="Basic and acidic residues" evidence="1">
    <location>
        <begin position="428"/>
        <end position="438"/>
    </location>
</feature>
<reference evidence="3" key="1">
    <citation type="submission" date="2023-10" db="EMBL/GenBank/DDBJ databases">
        <title>Chromosome-level genome of the transformable northern wattle, Acacia crassicarpa.</title>
        <authorList>
            <person name="Massaro I."/>
            <person name="Sinha N.R."/>
            <person name="Poethig S."/>
            <person name="Leichty A.R."/>
        </authorList>
    </citation>
    <scope>NUCLEOTIDE SEQUENCE</scope>
    <source>
        <strain evidence="3">Acra3RX</strain>
        <tissue evidence="3">Leaf</tissue>
    </source>
</reference>
<feature type="region of interest" description="Disordered" evidence="1">
    <location>
        <begin position="193"/>
        <end position="231"/>
    </location>
</feature>
<dbReference type="PANTHER" id="PTHR36760">
    <property type="entry name" value="ACIDIC LEUCINE-RICH NUCLEAR PHOSPHOPROTEIN 32 FAMILY B PROTEIN"/>
    <property type="match status" value="1"/>
</dbReference>
<gene>
    <name evidence="3" type="ORF">QN277_024934</name>
</gene>
<evidence type="ECO:0000256" key="1">
    <source>
        <dbReference type="SAM" id="MobiDB-lite"/>
    </source>
</evidence>
<dbReference type="EMBL" id="JAWXYG010000007">
    <property type="protein sequence ID" value="KAK4268252.1"/>
    <property type="molecule type" value="Genomic_DNA"/>
</dbReference>
<feature type="region of interest" description="Disordered" evidence="1">
    <location>
        <begin position="255"/>
        <end position="331"/>
    </location>
</feature>
<sequence length="508" mass="58442">MSEFSLSNSSKTNKILSFFLLSCLFNMFFFIFLSTYLFLLFCSFCPLFFTNLFLLVLFPPNLHLGDDDDSRSYGSKLGFLLSVVESLVRKISAKNDENDEGIRCFDEKFLAYLDVFRETQFEEVLEGNCSESGSSGEEGRESKAHAGLTENKPNGNFDQNSYGKHDEDGKVEAARPIVKDNKFREKECNEVVEENFSSESGYSDNDGRESRNHVGPQEKVPSFTFDVTPFEKDKGNLEAAWPITEEEYNEGLKENFSEFVSSEEQQGRRSHVDLNEDPTVDLEEKPAGEEDDVEKVEKNTKLNDMFCQKRDKEVKPLDTDPNKAEESKDKITLRNGSKVMCNDSVIVATVADSEEEEEEEYFGTPERYWEYSRRIRRYGSMRKEKSWRRTLAFKLYEENNNVDDDDGRSGKSEAMDLLWETYEDIEHDKVKESTKSEANDEDEEGDDEKEEKEKGIEGKFCCLQALKLSAGKVNMGMRKPSLIKITKALKSIGFLHHHVRKHGRKKIH</sequence>
<organism evidence="3 4">
    <name type="scientific">Acacia crassicarpa</name>
    <name type="common">northern wattle</name>
    <dbReference type="NCBI Taxonomy" id="499986"/>
    <lineage>
        <taxon>Eukaryota</taxon>
        <taxon>Viridiplantae</taxon>
        <taxon>Streptophyta</taxon>
        <taxon>Embryophyta</taxon>
        <taxon>Tracheophyta</taxon>
        <taxon>Spermatophyta</taxon>
        <taxon>Magnoliopsida</taxon>
        <taxon>eudicotyledons</taxon>
        <taxon>Gunneridae</taxon>
        <taxon>Pentapetalae</taxon>
        <taxon>rosids</taxon>
        <taxon>fabids</taxon>
        <taxon>Fabales</taxon>
        <taxon>Fabaceae</taxon>
        <taxon>Caesalpinioideae</taxon>
        <taxon>mimosoid clade</taxon>
        <taxon>Acacieae</taxon>
        <taxon>Acacia</taxon>
    </lineage>
</organism>
<feature type="region of interest" description="Disordered" evidence="1">
    <location>
        <begin position="428"/>
        <end position="454"/>
    </location>
</feature>
<feature type="region of interest" description="Disordered" evidence="1">
    <location>
        <begin position="127"/>
        <end position="176"/>
    </location>
</feature>
<evidence type="ECO:0000313" key="3">
    <source>
        <dbReference type="EMBL" id="KAK4268252.1"/>
    </source>
</evidence>
<dbReference type="PANTHER" id="PTHR36760:SF1">
    <property type="entry name" value="ACIDIC LEUCINE-RICH NUCLEAR PHOSPHOPROTEIN 32 FAMILY B PROTEIN"/>
    <property type="match status" value="1"/>
</dbReference>
<feature type="transmembrane region" description="Helical" evidence="2">
    <location>
        <begin position="15"/>
        <end position="33"/>
    </location>
</feature>
<protein>
    <submittedName>
        <fullName evidence="3">Uncharacterized protein</fullName>
    </submittedName>
</protein>
<feature type="compositionally biased region" description="Acidic residues" evidence="1">
    <location>
        <begin position="439"/>
        <end position="450"/>
    </location>
</feature>